<dbReference type="Gene3D" id="2.60.120.10">
    <property type="entry name" value="Jelly Rolls"/>
    <property type="match status" value="1"/>
</dbReference>
<dbReference type="RefSeq" id="XP_031022569.1">
    <property type="nucleotide sequence ID" value="XM_031171456.1"/>
</dbReference>
<name>A0A507BTZ2_9FUNG</name>
<dbReference type="PANTHER" id="PTHR12461">
    <property type="entry name" value="HYPOXIA-INDUCIBLE FACTOR 1 ALPHA INHIBITOR-RELATED"/>
    <property type="match status" value="1"/>
</dbReference>
<dbReference type="AlphaFoldDB" id="A0A507BTZ2"/>
<evidence type="ECO:0000259" key="1">
    <source>
        <dbReference type="PROSITE" id="PS51184"/>
    </source>
</evidence>
<gene>
    <name evidence="2" type="ORF">SmJEL517_g05530</name>
</gene>
<organism evidence="2 3">
    <name type="scientific">Synchytrium microbalum</name>
    <dbReference type="NCBI Taxonomy" id="1806994"/>
    <lineage>
        <taxon>Eukaryota</taxon>
        <taxon>Fungi</taxon>
        <taxon>Fungi incertae sedis</taxon>
        <taxon>Chytridiomycota</taxon>
        <taxon>Chytridiomycota incertae sedis</taxon>
        <taxon>Chytridiomycetes</taxon>
        <taxon>Synchytriales</taxon>
        <taxon>Synchytriaceae</taxon>
        <taxon>Synchytrium</taxon>
    </lineage>
</organism>
<dbReference type="PROSITE" id="PS51184">
    <property type="entry name" value="JMJC"/>
    <property type="match status" value="1"/>
</dbReference>
<dbReference type="PANTHER" id="PTHR12461:SF99">
    <property type="entry name" value="BIFUNCTIONAL PEPTIDASE AND (3S)-LYSYL HYDROXYLASE JMJD7"/>
    <property type="match status" value="1"/>
</dbReference>
<dbReference type="InterPro" id="IPR041667">
    <property type="entry name" value="Cupin_8"/>
</dbReference>
<dbReference type="SUPFAM" id="SSF51197">
    <property type="entry name" value="Clavaminate synthase-like"/>
    <property type="match status" value="1"/>
</dbReference>
<dbReference type="SMART" id="SM00558">
    <property type="entry name" value="JmjC"/>
    <property type="match status" value="1"/>
</dbReference>
<dbReference type="InterPro" id="IPR014710">
    <property type="entry name" value="RmlC-like_jellyroll"/>
</dbReference>
<dbReference type="GeneID" id="42006753"/>
<dbReference type="InterPro" id="IPR003347">
    <property type="entry name" value="JmjC_dom"/>
</dbReference>
<reference evidence="2 3" key="1">
    <citation type="journal article" date="2019" name="Sci. Rep.">
        <title>Comparative genomics of chytrid fungi reveal insights into the obligate biotrophic and pathogenic lifestyle of Synchytrium endobioticum.</title>
        <authorList>
            <person name="van de Vossenberg B.T.L.H."/>
            <person name="Warris S."/>
            <person name="Nguyen H.D.T."/>
            <person name="van Gent-Pelzer M.P.E."/>
            <person name="Joly D.L."/>
            <person name="van de Geest H.C."/>
            <person name="Bonants P.J.M."/>
            <person name="Smith D.S."/>
            <person name="Levesque C.A."/>
            <person name="van der Lee T.A.J."/>
        </authorList>
    </citation>
    <scope>NUCLEOTIDE SEQUENCE [LARGE SCALE GENOMIC DNA]</scope>
    <source>
        <strain evidence="2 3">JEL517</strain>
    </source>
</reference>
<feature type="domain" description="JmjC" evidence="1">
    <location>
        <begin position="69"/>
        <end position="279"/>
    </location>
</feature>
<dbReference type="OrthoDB" id="415358at2759"/>
<comment type="caution">
    <text evidence="2">The sequence shown here is derived from an EMBL/GenBank/DDBJ whole genome shotgun (WGS) entry which is preliminary data.</text>
</comment>
<evidence type="ECO:0000313" key="2">
    <source>
        <dbReference type="EMBL" id="TPX31052.1"/>
    </source>
</evidence>
<protein>
    <recommendedName>
        <fullName evidence="1">JmjC domain-containing protein</fullName>
    </recommendedName>
</protein>
<dbReference type="Pfam" id="PF13621">
    <property type="entry name" value="Cupin_8"/>
    <property type="match status" value="1"/>
</dbReference>
<dbReference type="Proteomes" id="UP000319731">
    <property type="component" value="Unassembled WGS sequence"/>
</dbReference>
<sequence length="291" mass="33188">MQKWTSKEYLQSKLHNDVTVTVTPNGLADAILDDKFVLPHELKMPIGDVLDRITNSEKHDDDAVFYVQSQNNNMGIDADFSVLFQDIPQDIPFMTEALGRSPDAVNLWIGNSRAVTSCHKDHYENMYVVLAGSKTFTLIPPTEAWCLSGTPVIRKSETYTSLRLSSIESIFPVAKYQPSNLQFDGLTQWSIVDVEPSQNTPWIPVNVIDPGSKYPWFSEYCRPHTVMLHAGDMLYLPSLWFHHVQQTSEPLDGFSAAIAINYWYDMSFDVKHAYFLFVKDLESKLHQDTNM</sequence>
<keyword evidence="3" id="KW-1185">Reference proteome</keyword>
<evidence type="ECO:0000313" key="3">
    <source>
        <dbReference type="Proteomes" id="UP000319731"/>
    </source>
</evidence>
<dbReference type="EMBL" id="QEAO01000051">
    <property type="protein sequence ID" value="TPX31052.1"/>
    <property type="molecule type" value="Genomic_DNA"/>
</dbReference>
<dbReference type="STRING" id="1806994.A0A507BTZ2"/>
<accession>A0A507BTZ2</accession>
<proteinExistence type="predicted"/>